<dbReference type="STRING" id="1759059.ATE48_10440"/>
<dbReference type="Pfam" id="PF12680">
    <property type="entry name" value="SnoaL_2"/>
    <property type="match status" value="1"/>
</dbReference>
<dbReference type="InParanoid" id="A0A1B1AIB4"/>
<evidence type="ECO:0000313" key="3">
    <source>
        <dbReference type="Proteomes" id="UP000092498"/>
    </source>
</evidence>
<name>A0A1B1AIB4_9PROT</name>
<keyword evidence="2" id="KW-0413">Isomerase</keyword>
<dbReference type="Proteomes" id="UP000092498">
    <property type="component" value="Chromosome"/>
</dbReference>
<dbReference type="Gene3D" id="3.10.450.50">
    <property type="match status" value="1"/>
</dbReference>
<keyword evidence="3" id="KW-1185">Reference proteome</keyword>
<dbReference type="OrthoDB" id="1115105at2"/>
<gene>
    <name evidence="2" type="ORF">ATE48_10440</name>
</gene>
<proteinExistence type="predicted"/>
<dbReference type="SUPFAM" id="SSF54427">
    <property type="entry name" value="NTF2-like"/>
    <property type="match status" value="1"/>
</dbReference>
<organism evidence="2 3">
    <name type="scientific">Candidatus Viadribacter manganicus</name>
    <dbReference type="NCBI Taxonomy" id="1759059"/>
    <lineage>
        <taxon>Bacteria</taxon>
        <taxon>Pseudomonadati</taxon>
        <taxon>Pseudomonadota</taxon>
        <taxon>Alphaproteobacteria</taxon>
        <taxon>Hyphomonadales</taxon>
        <taxon>Hyphomonadaceae</taxon>
        <taxon>Candidatus Viadribacter</taxon>
    </lineage>
</organism>
<evidence type="ECO:0000313" key="2">
    <source>
        <dbReference type="EMBL" id="ANP46304.1"/>
    </source>
</evidence>
<dbReference type="GO" id="GO:0016853">
    <property type="term" value="F:isomerase activity"/>
    <property type="evidence" value="ECO:0007669"/>
    <property type="project" value="UniProtKB-KW"/>
</dbReference>
<protein>
    <submittedName>
        <fullName evidence="2">Steroid delta-isomerase</fullName>
    </submittedName>
</protein>
<feature type="domain" description="SnoaL-like" evidence="1">
    <location>
        <begin position="7"/>
        <end position="97"/>
    </location>
</feature>
<reference evidence="2 3" key="1">
    <citation type="submission" date="2015-11" db="EMBL/GenBank/DDBJ databases">
        <title>Whole-Genome Sequence of Candidatus Oderbacter manganicum from the National Park Lower Oder Valley, Germany.</title>
        <authorList>
            <person name="Braun B."/>
            <person name="Liere K."/>
            <person name="Szewzyk U."/>
        </authorList>
    </citation>
    <scope>NUCLEOTIDE SEQUENCE [LARGE SCALE GENOMIC DNA]</scope>
    <source>
        <strain evidence="2 3">OTSz_A_272</strain>
    </source>
</reference>
<evidence type="ECO:0000259" key="1">
    <source>
        <dbReference type="Pfam" id="PF12680"/>
    </source>
</evidence>
<sequence length="118" mass="13434">MSPRDRVRAWVEAFNNADVEGLAAMYSEDAINHQVANEPVVGRDAIRTMFAEGFAQAEMVCISDNIFEEGDWAILEWRDPKGLRGCGFFQFQADKIVFQRGYWDKLSFIKLHGLEQGS</sequence>
<dbReference type="AlphaFoldDB" id="A0A1B1AIB4"/>
<dbReference type="EMBL" id="CP013244">
    <property type="protein sequence ID" value="ANP46304.1"/>
    <property type="molecule type" value="Genomic_DNA"/>
</dbReference>
<dbReference type="InterPro" id="IPR037401">
    <property type="entry name" value="SnoaL-like"/>
</dbReference>
<dbReference type="RefSeq" id="WP_066771100.1">
    <property type="nucleotide sequence ID" value="NZ_CP013244.1"/>
</dbReference>
<accession>A0A1B1AIB4</accession>
<dbReference type="KEGG" id="cbot:ATE48_10440"/>
<dbReference type="InterPro" id="IPR032710">
    <property type="entry name" value="NTF2-like_dom_sf"/>
</dbReference>